<dbReference type="Proteomes" id="UP001633002">
    <property type="component" value="Unassembled WGS sequence"/>
</dbReference>
<comment type="caution">
    <text evidence="2">The sequence shown here is derived from an EMBL/GenBank/DDBJ whole genome shotgun (WGS) entry which is preliminary data.</text>
</comment>
<feature type="compositionally biased region" description="Acidic residues" evidence="1">
    <location>
        <begin position="128"/>
        <end position="138"/>
    </location>
</feature>
<reference evidence="2 3" key="1">
    <citation type="submission" date="2024-09" db="EMBL/GenBank/DDBJ databases">
        <title>Chromosome-scale assembly of Riccia sorocarpa.</title>
        <authorList>
            <person name="Paukszto L."/>
        </authorList>
    </citation>
    <scope>NUCLEOTIDE SEQUENCE [LARGE SCALE GENOMIC DNA]</scope>
    <source>
        <strain evidence="2">LP-2024</strain>
        <tissue evidence="2">Aerial parts of the thallus</tissue>
    </source>
</reference>
<feature type="compositionally biased region" description="Acidic residues" evidence="1">
    <location>
        <begin position="109"/>
        <end position="118"/>
    </location>
</feature>
<feature type="region of interest" description="Disordered" evidence="1">
    <location>
        <begin position="56"/>
        <end position="138"/>
    </location>
</feature>
<organism evidence="2 3">
    <name type="scientific">Riccia sorocarpa</name>
    <dbReference type="NCBI Taxonomy" id="122646"/>
    <lineage>
        <taxon>Eukaryota</taxon>
        <taxon>Viridiplantae</taxon>
        <taxon>Streptophyta</taxon>
        <taxon>Embryophyta</taxon>
        <taxon>Marchantiophyta</taxon>
        <taxon>Marchantiopsida</taxon>
        <taxon>Marchantiidae</taxon>
        <taxon>Marchantiales</taxon>
        <taxon>Ricciaceae</taxon>
        <taxon>Riccia</taxon>
    </lineage>
</organism>
<sequence>MSGEERNGDKSLRSPRIFWFRARFKNAFGVYPEPKHNAFLRAHGMKRVFEFMRTGRDFPEVGGPSSAEVGADDTAGADDGADDDAAAAAAGSDAGADDDGAEFSQLEGSGDEFEEDDQGQAPQQERAEELEDAEDDEEDEIYFSLILGLMF</sequence>
<gene>
    <name evidence="2" type="ORF">R1sor_024370</name>
</gene>
<proteinExistence type="predicted"/>
<name>A0ABD3GUB3_9MARC</name>
<evidence type="ECO:0000313" key="3">
    <source>
        <dbReference type="Proteomes" id="UP001633002"/>
    </source>
</evidence>
<evidence type="ECO:0000256" key="1">
    <source>
        <dbReference type="SAM" id="MobiDB-lite"/>
    </source>
</evidence>
<accession>A0ABD3GUB3</accession>
<dbReference type="AlphaFoldDB" id="A0ABD3GUB3"/>
<protein>
    <submittedName>
        <fullName evidence="2">Uncharacterized protein</fullName>
    </submittedName>
</protein>
<keyword evidence="3" id="KW-1185">Reference proteome</keyword>
<feature type="compositionally biased region" description="Acidic residues" evidence="1">
    <location>
        <begin position="75"/>
        <end position="85"/>
    </location>
</feature>
<evidence type="ECO:0000313" key="2">
    <source>
        <dbReference type="EMBL" id="KAL3681414.1"/>
    </source>
</evidence>
<dbReference type="EMBL" id="JBJQOH010000007">
    <property type="protein sequence ID" value="KAL3681414.1"/>
    <property type="molecule type" value="Genomic_DNA"/>
</dbReference>